<dbReference type="InterPro" id="IPR013149">
    <property type="entry name" value="ADH-like_C"/>
</dbReference>
<dbReference type="SUPFAM" id="SSF51735">
    <property type="entry name" value="NAD(P)-binding Rossmann-fold domains"/>
    <property type="match status" value="1"/>
</dbReference>
<dbReference type="Pfam" id="PF00107">
    <property type="entry name" value="ADH_zinc_N"/>
    <property type="match status" value="1"/>
</dbReference>
<evidence type="ECO:0000256" key="6">
    <source>
        <dbReference type="RuleBase" id="RU361277"/>
    </source>
</evidence>
<dbReference type="SUPFAM" id="SSF50129">
    <property type="entry name" value="GroES-like"/>
    <property type="match status" value="1"/>
</dbReference>
<dbReference type="EMBL" id="JBHLZN010000005">
    <property type="protein sequence ID" value="MFB9887602.1"/>
    <property type="molecule type" value="Genomic_DNA"/>
</dbReference>
<dbReference type="SMART" id="SM00829">
    <property type="entry name" value="PKS_ER"/>
    <property type="match status" value="1"/>
</dbReference>
<evidence type="ECO:0000256" key="2">
    <source>
        <dbReference type="ARBA" id="ARBA00008072"/>
    </source>
</evidence>
<organism evidence="8 9">
    <name type="scientific">Balneatrix alpica</name>
    <dbReference type="NCBI Taxonomy" id="75684"/>
    <lineage>
        <taxon>Bacteria</taxon>
        <taxon>Pseudomonadati</taxon>
        <taxon>Pseudomonadota</taxon>
        <taxon>Gammaproteobacteria</taxon>
        <taxon>Oceanospirillales</taxon>
        <taxon>Balneatrichaceae</taxon>
        <taxon>Balneatrix</taxon>
    </lineage>
</organism>
<dbReference type="InterPro" id="IPR036291">
    <property type="entry name" value="NAD(P)-bd_dom_sf"/>
</dbReference>
<dbReference type="InterPro" id="IPR002328">
    <property type="entry name" value="ADH_Zn_CS"/>
</dbReference>
<proteinExistence type="inferred from homology"/>
<comment type="caution">
    <text evidence="8">The sequence shown here is derived from an EMBL/GenBank/DDBJ whole genome shotgun (WGS) entry which is preliminary data.</text>
</comment>
<sequence>MIPETFRAAVLTELGQPLQIIEQVKVPALKPGQVLVRLHYAGLCHSQVMEARGHRGADPYLPHMLGHEGSGEVLAVGSAVTKVKPGDQVVLGWIRGQGEEAGGSQYESPIGTINAGGVTTFSELTVASENRCVPLPAGIPMDLAVLFGCALPTGAGMVMNQLKPEPGARVAVLGLGGIGLSALIALQLFSPAQVIAIDAEPAKLELAKQLGATDTLSAGPEIVEQVRGLTGGLGVDYCLEAAGSAQTIEQGFAMVKRGGGLCLFASHPPAEQRISLDPFELICGKRIQGSWGGASQPDQDVPRLAELFVRQGFPYQKLLSHSFSLEQINEALDALERRQLVRALIRISA</sequence>
<evidence type="ECO:0000259" key="7">
    <source>
        <dbReference type="SMART" id="SM00829"/>
    </source>
</evidence>
<keyword evidence="4 6" id="KW-0862">Zinc</keyword>
<dbReference type="InterPro" id="IPR011032">
    <property type="entry name" value="GroES-like_sf"/>
</dbReference>
<dbReference type="InterPro" id="IPR020843">
    <property type="entry name" value="ER"/>
</dbReference>
<protein>
    <submittedName>
        <fullName evidence="8">Zinc-binding dehydrogenase</fullName>
    </submittedName>
</protein>
<accession>A0ABV5ZEB2</accession>
<dbReference type="InterPro" id="IPR013154">
    <property type="entry name" value="ADH-like_N"/>
</dbReference>
<comment type="cofactor">
    <cofactor evidence="1 6">
        <name>Zn(2+)</name>
        <dbReference type="ChEBI" id="CHEBI:29105"/>
    </cofactor>
</comment>
<dbReference type="PANTHER" id="PTHR43350:SF21">
    <property type="entry name" value="S-NITROSOMYCOTHIOL REDUCTASE MSCR"/>
    <property type="match status" value="1"/>
</dbReference>
<gene>
    <name evidence="8" type="ORF">ACFFLH_14365</name>
</gene>
<dbReference type="Proteomes" id="UP001589628">
    <property type="component" value="Unassembled WGS sequence"/>
</dbReference>
<evidence type="ECO:0000256" key="5">
    <source>
        <dbReference type="ARBA" id="ARBA00023002"/>
    </source>
</evidence>
<evidence type="ECO:0000313" key="8">
    <source>
        <dbReference type="EMBL" id="MFB9887602.1"/>
    </source>
</evidence>
<evidence type="ECO:0000256" key="4">
    <source>
        <dbReference type="ARBA" id="ARBA00022833"/>
    </source>
</evidence>
<evidence type="ECO:0000256" key="1">
    <source>
        <dbReference type="ARBA" id="ARBA00001947"/>
    </source>
</evidence>
<dbReference type="Pfam" id="PF08240">
    <property type="entry name" value="ADH_N"/>
    <property type="match status" value="1"/>
</dbReference>
<keyword evidence="3 6" id="KW-0479">Metal-binding</keyword>
<evidence type="ECO:0000256" key="3">
    <source>
        <dbReference type="ARBA" id="ARBA00022723"/>
    </source>
</evidence>
<evidence type="ECO:0000313" key="9">
    <source>
        <dbReference type="Proteomes" id="UP001589628"/>
    </source>
</evidence>
<dbReference type="PROSITE" id="PS00059">
    <property type="entry name" value="ADH_ZINC"/>
    <property type="match status" value="1"/>
</dbReference>
<keyword evidence="5" id="KW-0560">Oxidoreductase</keyword>
<dbReference type="RefSeq" id="WP_035461137.1">
    <property type="nucleotide sequence ID" value="NZ_JAUESS010000008.1"/>
</dbReference>
<dbReference type="Gene3D" id="3.90.180.10">
    <property type="entry name" value="Medium-chain alcohol dehydrogenases, catalytic domain"/>
    <property type="match status" value="1"/>
</dbReference>
<reference evidence="8 9" key="1">
    <citation type="submission" date="2024-09" db="EMBL/GenBank/DDBJ databases">
        <authorList>
            <person name="Sun Q."/>
            <person name="Mori K."/>
        </authorList>
    </citation>
    <scope>NUCLEOTIDE SEQUENCE [LARGE SCALE GENOMIC DNA]</scope>
    <source>
        <strain evidence="8 9">ATCC 51285</strain>
    </source>
</reference>
<comment type="similarity">
    <text evidence="2 6">Belongs to the zinc-containing alcohol dehydrogenase family.</text>
</comment>
<dbReference type="Gene3D" id="3.40.50.720">
    <property type="entry name" value="NAD(P)-binding Rossmann-like Domain"/>
    <property type="match status" value="1"/>
</dbReference>
<name>A0ABV5ZEB2_9GAMM</name>
<keyword evidence="9" id="KW-1185">Reference proteome</keyword>
<dbReference type="PANTHER" id="PTHR43350">
    <property type="entry name" value="NAD-DEPENDENT ALCOHOL DEHYDROGENASE"/>
    <property type="match status" value="1"/>
</dbReference>
<feature type="domain" description="Enoyl reductase (ER)" evidence="7">
    <location>
        <begin position="19"/>
        <end position="345"/>
    </location>
</feature>